<comment type="caution">
    <text evidence="2">The sequence shown here is derived from an EMBL/GenBank/DDBJ whole genome shotgun (WGS) entry which is preliminary data.</text>
</comment>
<reference evidence="3" key="1">
    <citation type="journal article" date="2023" name="Commun. Biol.">
        <title>Genome analysis of Parmales, the sister group of diatoms, reveals the evolutionary specialization of diatoms from phago-mixotrophs to photoautotrophs.</title>
        <authorList>
            <person name="Ban H."/>
            <person name="Sato S."/>
            <person name="Yoshikawa S."/>
            <person name="Yamada K."/>
            <person name="Nakamura Y."/>
            <person name="Ichinomiya M."/>
            <person name="Sato N."/>
            <person name="Blanc-Mathieu R."/>
            <person name="Endo H."/>
            <person name="Kuwata A."/>
            <person name="Ogata H."/>
        </authorList>
    </citation>
    <scope>NUCLEOTIDE SEQUENCE [LARGE SCALE GENOMIC DNA]</scope>
    <source>
        <strain evidence="3">NIES 3701</strain>
    </source>
</reference>
<organism evidence="2 3">
    <name type="scientific">Triparma strigata</name>
    <dbReference type="NCBI Taxonomy" id="1606541"/>
    <lineage>
        <taxon>Eukaryota</taxon>
        <taxon>Sar</taxon>
        <taxon>Stramenopiles</taxon>
        <taxon>Ochrophyta</taxon>
        <taxon>Bolidophyceae</taxon>
        <taxon>Parmales</taxon>
        <taxon>Triparmaceae</taxon>
        <taxon>Triparma</taxon>
    </lineage>
</organism>
<dbReference type="EMBL" id="BRXY01000466">
    <property type="protein sequence ID" value="GMH96328.1"/>
    <property type="molecule type" value="Genomic_DNA"/>
</dbReference>
<dbReference type="Gene3D" id="6.10.250.550">
    <property type="match status" value="1"/>
</dbReference>
<sequence>MHDEMEKMGRAEMRGGVREGEREEEMHGTSEAEQQLREEVEVLRVSKQLLREEVEALKTSDKRAREEVETLKEKLAASEAEIKMLKTLSRKFTNDGLRKAVEEYCADE</sequence>
<feature type="region of interest" description="Disordered" evidence="1">
    <location>
        <begin position="1"/>
        <end position="37"/>
    </location>
</feature>
<protein>
    <submittedName>
        <fullName evidence="2">Uncharacterized protein</fullName>
    </submittedName>
</protein>
<evidence type="ECO:0000313" key="3">
    <source>
        <dbReference type="Proteomes" id="UP001165085"/>
    </source>
</evidence>
<accession>A0A9W7F0A9</accession>
<name>A0A9W7F0A9_9STRA</name>
<keyword evidence="3" id="KW-1185">Reference proteome</keyword>
<evidence type="ECO:0000256" key="1">
    <source>
        <dbReference type="SAM" id="MobiDB-lite"/>
    </source>
</evidence>
<dbReference type="AlphaFoldDB" id="A0A9W7F0A9"/>
<evidence type="ECO:0000313" key="2">
    <source>
        <dbReference type="EMBL" id="GMH96328.1"/>
    </source>
</evidence>
<dbReference type="Proteomes" id="UP001165085">
    <property type="component" value="Unassembled WGS sequence"/>
</dbReference>
<gene>
    <name evidence="2" type="ORF">TrST_g1415</name>
</gene>
<proteinExistence type="predicted"/>